<feature type="binding site" description="axial binding residue" evidence="8">
    <location>
        <position position="450"/>
    </location>
    <ligand>
        <name>heme</name>
        <dbReference type="ChEBI" id="CHEBI:30413"/>
    </ligand>
    <ligandPart>
        <name>Fe</name>
        <dbReference type="ChEBI" id="CHEBI:18248"/>
    </ligandPart>
</feature>
<evidence type="ECO:0000256" key="9">
    <source>
        <dbReference type="RuleBase" id="RU000461"/>
    </source>
</evidence>
<dbReference type="GO" id="GO:0005506">
    <property type="term" value="F:iron ion binding"/>
    <property type="evidence" value="ECO:0007669"/>
    <property type="project" value="InterPro"/>
</dbReference>
<dbReference type="GO" id="GO:0020037">
    <property type="term" value="F:heme binding"/>
    <property type="evidence" value="ECO:0007669"/>
    <property type="project" value="InterPro"/>
</dbReference>
<dbReference type="STRING" id="2060905.A0A2B7WHZ5"/>
<dbReference type="CDD" id="cd11060">
    <property type="entry name" value="CYP57A1-like"/>
    <property type="match status" value="1"/>
</dbReference>
<dbReference type="InterPro" id="IPR017972">
    <property type="entry name" value="Cyt_P450_CS"/>
</dbReference>
<comment type="caution">
    <text evidence="11">The sequence shown here is derived from an EMBL/GenBank/DDBJ whole genome shotgun (WGS) entry which is preliminary data.</text>
</comment>
<dbReference type="PANTHER" id="PTHR24305">
    <property type="entry name" value="CYTOCHROME P450"/>
    <property type="match status" value="1"/>
</dbReference>
<evidence type="ECO:0000256" key="4">
    <source>
        <dbReference type="ARBA" id="ARBA00022723"/>
    </source>
</evidence>
<dbReference type="InterPro" id="IPR036396">
    <property type="entry name" value="Cyt_P450_sf"/>
</dbReference>
<evidence type="ECO:0000313" key="11">
    <source>
        <dbReference type="EMBL" id="PGG96365.1"/>
    </source>
</evidence>
<evidence type="ECO:0000256" key="6">
    <source>
        <dbReference type="ARBA" id="ARBA00023004"/>
    </source>
</evidence>
<protein>
    <recommendedName>
        <fullName evidence="13">Cytochrome P450 oxidoreductase</fullName>
    </recommendedName>
</protein>
<keyword evidence="4 8" id="KW-0479">Metal-binding</keyword>
<evidence type="ECO:0008006" key="13">
    <source>
        <dbReference type="Google" id="ProtNLM"/>
    </source>
</evidence>
<dbReference type="AlphaFoldDB" id="A0A2B7WHZ5"/>
<evidence type="ECO:0000256" key="2">
    <source>
        <dbReference type="ARBA" id="ARBA00010617"/>
    </source>
</evidence>
<reference evidence="11 12" key="1">
    <citation type="submission" date="2017-10" db="EMBL/GenBank/DDBJ databases">
        <title>Comparative genomics in systemic dimorphic fungi from Ajellomycetaceae.</title>
        <authorList>
            <person name="Munoz J.F."/>
            <person name="Mcewen J.G."/>
            <person name="Clay O.K."/>
            <person name="Cuomo C.A."/>
        </authorList>
    </citation>
    <scope>NUCLEOTIDE SEQUENCE [LARGE SCALE GENOMIC DNA]</scope>
    <source>
        <strain evidence="11 12">UAMH130</strain>
    </source>
</reference>
<dbReference type="Pfam" id="PF00067">
    <property type="entry name" value="p450"/>
    <property type="match status" value="1"/>
</dbReference>
<dbReference type="FunFam" id="1.10.630.10:FF:000050">
    <property type="entry name" value="Cytochrome P450 monooxygenase"/>
    <property type="match status" value="1"/>
</dbReference>
<name>A0A2B7WHZ5_9EURO</name>
<dbReference type="PROSITE" id="PS00086">
    <property type="entry name" value="CYTOCHROME_P450"/>
    <property type="match status" value="1"/>
</dbReference>
<evidence type="ECO:0000256" key="5">
    <source>
        <dbReference type="ARBA" id="ARBA00023002"/>
    </source>
</evidence>
<comment type="similarity">
    <text evidence="2 9">Belongs to the cytochrome P450 family.</text>
</comment>
<evidence type="ECO:0000256" key="7">
    <source>
        <dbReference type="ARBA" id="ARBA00023033"/>
    </source>
</evidence>
<dbReference type="PRINTS" id="PR00385">
    <property type="entry name" value="P450"/>
</dbReference>
<evidence type="ECO:0000256" key="3">
    <source>
        <dbReference type="ARBA" id="ARBA00022617"/>
    </source>
</evidence>
<comment type="cofactor">
    <cofactor evidence="1 8">
        <name>heme</name>
        <dbReference type="ChEBI" id="CHEBI:30413"/>
    </cofactor>
</comment>
<feature type="transmembrane region" description="Helical" evidence="10">
    <location>
        <begin position="6"/>
        <end position="26"/>
    </location>
</feature>
<dbReference type="PRINTS" id="PR00463">
    <property type="entry name" value="EP450I"/>
</dbReference>
<dbReference type="GO" id="GO:0016705">
    <property type="term" value="F:oxidoreductase activity, acting on paired donors, with incorporation or reduction of molecular oxygen"/>
    <property type="evidence" value="ECO:0007669"/>
    <property type="project" value="InterPro"/>
</dbReference>
<sequence>MLSSNLSLIQIVAAGFSVYWVGWVVYCRYFHPLRSIPGPPFASISRLWLVYKTATGDVEHTQRALHKKHGYLVRIAPNELACSDPSAIKTIYGTKSQFTKTDYYDSWAPPNNGYVGHFPARDEKQHSERRRIVNNVYSMSSVLESEKAIDSCTELLCEAMRDFSKQESAVDLALWMNMYAFDVLGELFYGRMFGMMRERTDIGNYMKSIQSLLPAFTIGGTLPSYLSKLYLISTILFSPSVRGALGAVKHIAAASVAAVERRVEELKESRDDKHDMIRKMLEISADRGEKINFKHSDIVGESHSSLFAGADTTSIALTSVLYYLMRHPAVYAKLTAEIDTAMADGTISIPITYKDATKLPYLKACVTESMRLHPGVGLTLPRLVPAGGTTISGFHIPGGYRVGINGAVVHYDQDVFGPDADEYNPDRWINGDAMLMDKAMIPFGSGQRTCLGKNISLSEIYKMIPRLLRDFHFRLADPQKEWKTHNYWFNKQSDVFVYVKERTHV</sequence>
<keyword evidence="6 8" id="KW-0408">Iron</keyword>
<dbReference type="Gene3D" id="1.10.630.10">
    <property type="entry name" value="Cytochrome P450"/>
    <property type="match status" value="1"/>
</dbReference>
<keyword evidence="3 8" id="KW-0349">Heme</keyword>
<dbReference type="SUPFAM" id="SSF48264">
    <property type="entry name" value="Cytochrome P450"/>
    <property type="match status" value="1"/>
</dbReference>
<evidence type="ECO:0000313" key="12">
    <source>
        <dbReference type="Proteomes" id="UP000224080"/>
    </source>
</evidence>
<dbReference type="PANTHER" id="PTHR24305:SF229">
    <property type="entry name" value="P450, PUTATIVE (EUROFUNG)-RELATED"/>
    <property type="match status" value="1"/>
</dbReference>
<dbReference type="GO" id="GO:0004497">
    <property type="term" value="F:monooxygenase activity"/>
    <property type="evidence" value="ECO:0007669"/>
    <property type="project" value="UniProtKB-KW"/>
</dbReference>
<accession>A0A2B7WHZ5</accession>
<evidence type="ECO:0000256" key="8">
    <source>
        <dbReference type="PIRSR" id="PIRSR602401-1"/>
    </source>
</evidence>
<evidence type="ECO:0000256" key="10">
    <source>
        <dbReference type="SAM" id="Phobius"/>
    </source>
</evidence>
<keyword evidence="10" id="KW-1133">Transmembrane helix</keyword>
<dbReference type="InterPro" id="IPR050121">
    <property type="entry name" value="Cytochrome_P450_monoxygenase"/>
</dbReference>
<gene>
    <name evidence="11" type="ORF">GX51_07860</name>
</gene>
<dbReference type="EMBL" id="PDNC01000179">
    <property type="protein sequence ID" value="PGG96365.1"/>
    <property type="molecule type" value="Genomic_DNA"/>
</dbReference>
<dbReference type="InterPro" id="IPR001128">
    <property type="entry name" value="Cyt_P450"/>
</dbReference>
<keyword evidence="7 9" id="KW-0503">Monooxygenase</keyword>
<dbReference type="InterPro" id="IPR002401">
    <property type="entry name" value="Cyt_P450_E_grp-I"/>
</dbReference>
<keyword evidence="10" id="KW-0472">Membrane</keyword>
<organism evidence="11 12">
    <name type="scientific">Blastomyces parvus</name>
    <dbReference type="NCBI Taxonomy" id="2060905"/>
    <lineage>
        <taxon>Eukaryota</taxon>
        <taxon>Fungi</taxon>
        <taxon>Dikarya</taxon>
        <taxon>Ascomycota</taxon>
        <taxon>Pezizomycotina</taxon>
        <taxon>Eurotiomycetes</taxon>
        <taxon>Eurotiomycetidae</taxon>
        <taxon>Onygenales</taxon>
        <taxon>Ajellomycetaceae</taxon>
        <taxon>Blastomyces</taxon>
    </lineage>
</organism>
<keyword evidence="12" id="KW-1185">Reference proteome</keyword>
<proteinExistence type="inferred from homology"/>
<keyword evidence="10" id="KW-0812">Transmembrane</keyword>
<dbReference type="OrthoDB" id="3934656at2759"/>
<dbReference type="Proteomes" id="UP000224080">
    <property type="component" value="Unassembled WGS sequence"/>
</dbReference>
<evidence type="ECO:0000256" key="1">
    <source>
        <dbReference type="ARBA" id="ARBA00001971"/>
    </source>
</evidence>
<keyword evidence="5 9" id="KW-0560">Oxidoreductase</keyword>